<keyword evidence="4" id="KW-1185">Reference proteome</keyword>
<dbReference type="EMBL" id="CAJOBC010085498">
    <property type="protein sequence ID" value="CAF4331862.1"/>
    <property type="molecule type" value="Genomic_DNA"/>
</dbReference>
<organism evidence="2 4">
    <name type="scientific">Didymodactylos carnosus</name>
    <dbReference type="NCBI Taxonomy" id="1234261"/>
    <lineage>
        <taxon>Eukaryota</taxon>
        <taxon>Metazoa</taxon>
        <taxon>Spiralia</taxon>
        <taxon>Gnathifera</taxon>
        <taxon>Rotifera</taxon>
        <taxon>Eurotatoria</taxon>
        <taxon>Bdelloidea</taxon>
        <taxon>Philodinida</taxon>
        <taxon>Philodinidae</taxon>
        <taxon>Didymodactylos</taxon>
    </lineage>
</organism>
<dbReference type="Proteomes" id="UP000663829">
    <property type="component" value="Unassembled WGS sequence"/>
</dbReference>
<comment type="caution">
    <text evidence="2">The sequence shown here is derived from an EMBL/GenBank/DDBJ whole genome shotgun (WGS) entry which is preliminary data.</text>
</comment>
<dbReference type="SUPFAM" id="SSF47769">
    <property type="entry name" value="SAM/Pointed domain"/>
    <property type="match status" value="1"/>
</dbReference>
<reference evidence="2" key="1">
    <citation type="submission" date="2021-02" db="EMBL/GenBank/DDBJ databases">
        <authorList>
            <person name="Nowell W R."/>
        </authorList>
    </citation>
    <scope>NUCLEOTIDE SEQUENCE</scope>
</reference>
<dbReference type="PROSITE" id="PS50105">
    <property type="entry name" value="SAM_DOMAIN"/>
    <property type="match status" value="1"/>
</dbReference>
<accession>A0A815QH83</accession>
<dbReference type="EMBL" id="CAJNOQ010020037">
    <property type="protein sequence ID" value="CAF1461776.1"/>
    <property type="molecule type" value="Genomic_DNA"/>
</dbReference>
<evidence type="ECO:0000259" key="1">
    <source>
        <dbReference type="PROSITE" id="PS50105"/>
    </source>
</evidence>
<dbReference type="AlphaFoldDB" id="A0A815QH83"/>
<evidence type="ECO:0000313" key="4">
    <source>
        <dbReference type="Proteomes" id="UP000663829"/>
    </source>
</evidence>
<name>A0A815QH83_9BILA</name>
<dbReference type="InterPro" id="IPR013761">
    <property type="entry name" value="SAM/pointed_sf"/>
</dbReference>
<dbReference type="InterPro" id="IPR001660">
    <property type="entry name" value="SAM"/>
</dbReference>
<dbReference type="Gene3D" id="1.10.150.50">
    <property type="entry name" value="Transcription Factor, Ets-1"/>
    <property type="match status" value="1"/>
</dbReference>
<sequence>MNTWSLEEVGVWLAGSGFEKYVDYFAKEQIDGQSLSSLSESDINELLAMGSEAKATIGIKSKFRAQLDLIRNFAPKDGDIEELSRFLEEQASQSSIQPSSPTRSASLVCGLSTTPKRDREAVDNFADTEEYSIPGTILRERRRCLSLHALVMRKREVYGHESAGRPLKVMKMDKAGRKPYLRNENEQPIDDLMMIEQHRLEMKQLIVSNYDISLFKFKFDITYSHRRQMIRKNELVKNMIESYPGLTILSLLVKDAQRSTFPYQDDFMKGIQLRFKQLANGIGGKLSLALQKEKIDEDDLYFAIIEFIMIRFKEPKRLLFNREPLTPFPTLSTEIMNNSRNYTLFVEGVKLFTTDNQCAAVAGFLATYEVFNLSYPNNIRDTLHTLNGLVFKTRDFDLCRGAQRFLHSVSSKNFRLLVAGENKSENVDAKKRFLACYQ</sequence>
<dbReference type="Proteomes" id="UP000681722">
    <property type="component" value="Unassembled WGS sequence"/>
</dbReference>
<proteinExistence type="predicted"/>
<dbReference type="SMART" id="SM00454">
    <property type="entry name" value="SAM"/>
    <property type="match status" value="1"/>
</dbReference>
<gene>
    <name evidence="2" type="ORF">GPM918_LOCUS35110</name>
    <name evidence="3" type="ORF">SRO942_LOCUS35824</name>
</gene>
<protein>
    <recommendedName>
        <fullName evidence="1">SAM domain-containing protein</fullName>
    </recommendedName>
</protein>
<feature type="domain" description="SAM" evidence="1">
    <location>
        <begin position="4"/>
        <end position="46"/>
    </location>
</feature>
<dbReference type="Pfam" id="PF00536">
    <property type="entry name" value="SAM_1"/>
    <property type="match status" value="1"/>
</dbReference>
<evidence type="ECO:0000313" key="2">
    <source>
        <dbReference type="EMBL" id="CAF1461776.1"/>
    </source>
</evidence>
<evidence type="ECO:0000313" key="3">
    <source>
        <dbReference type="EMBL" id="CAF4331862.1"/>
    </source>
</evidence>